<protein>
    <submittedName>
        <fullName evidence="3">DUF4407 domain-containing protein</fullName>
    </submittedName>
</protein>
<evidence type="ECO:0000256" key="2">
    <source>
        <dbReference type="SAM" id="Phobius"/>
    </source>
</evidence>
<keyword evidence="2" id="KW-0812">Transmembrane</keyword>
<sequence>MKRFRDFFLFCSGVHVPMLKKAPSETNKYGGIGATIFFTGLLAAFSGGYALWTVFSSPWGAIVFGIIWGLMIFNLDRYIVSGMKKRNKFMQEFGMAVPRLLLAVLIAMVISKPLELKVFEKEINQELIVMEQQVFKTQEDKVKDRFQDQVTTLNAEIARLNEDIRLQAAKQDTLQLIAQQEADGTGGSRKQNLGPIYKAKKADADSAGALLQRISAQNGTLIAQKRQQLASIDSARQATVGSLDRSRIDGLASRLDALGHLTERSQPVLWANWFIMLLFITIETAPVFVKLISPRGPYDDLLEAHEHAYIIFRKEQIEKREREYNKRMMIGQAAGINS</sequence>
<reference evidence="3 4" key="1">
    <citation type="submission" date="2020-01" db="EMBL/GenBank/DDBJ databases">
        <title>Complete genome sequence of Chitinophaga sp. H33E-04 isolated from quinoa roots.</title>
        <authorList>
            <person name="Weon H.-Y."/>
            <person name="Lee S.A."/>
        </authorList>
    </citation>
    <scope>NUCLEOTIDE SEQUENCE [LARGE SCALE GENOMIC DNA]</scope>
    <source>
        <strain evidence="3 4">H33E-04</strain>
    </source>
</reference>
<dbReference type="Pfam" id="PF14362">
    <property type="entry name" value="DUF4407"/>
    <property type="match status" value="1"/>
</dbReference>
<dbReference type="InterPro" id="IPR025519">
    <property type="entry name" value="DUF4407"/>
</dbReference>
<feature type="transmembrane region" description="Helical" evidence="2">
    <location>
        <begin position="29"/>
        <end position="52"/>
    </location>
</feature>
<proteinExistence type="predicted"/>
<keyword evidence="1" id="KW-0175">Coiled coil</keyword>
<dbReference type="KEGG" id="chih:GWR21_12485"/>
<dbReference type="Proteomes" id="UP000476411">
    <property type="component" value="Chromosome"/>
</dbReference>
<name>A0A6B9ZGC7_9BACT</name>
<dbReference type="RefSeq" id="WP_162332076.1">
    <property type="nucleotide sequence ID" value="NZ_CP048113.1"/>
</dbReference>
<evidence type="ECO:0000313" key="4">
    <source>
        <dbReference type="Proteomes" id="UP000476411"/>
    </source>
</evidence>
<keyword evidence="2" id="KW-1133">Transmembrane helix</keyword>
<keyword evidence="4" id="KW-1185">Reference proteome</keyword>
<feature type="transmembrane region" description="Helical" evidence="2">
    <location>
        <begin position="96"/>
        <end position="114"/>
    </location>
</feature>
<feature type="coiled-coil region" evidence="1">
    <location>
        <begin position="143"/>
        <end position="170"/>
    </location>
</feature>
<organism evidence="3 4">
    <name type="scientific">Chitinophaga agri</name>
    <dbReference type="NCBI Taxonomy" id="2703787"/>
    <lineage>
        <taxon>Bacteria</taxon>
        <taxon>Pseudomonadati</taxon>
        <taxon>Bacteroidota</taxon>
        <taxon>Chitinophagia</taxon>
        <taxon>Chitinophagales</taxon>
        <taxon>Chitinophagaceae</taxon>
        <taxon>Chitinophaga</taxon>
    </lineage>
</organism>
<dbReference type="AlphaFoldDB" id="A0A6B9ZGC7"/>
<keyword evidence="2" id="KW-0472">Membrane</keyword>
<dbReference type="EMBL" id="CP048113">
    <property type="protein sequence ID" value="QHS60384.1"/>
    <property type="molecule type" value="Genomic_DNA"/>
</dbReference>
<feature type="transmembrane region" description="Helical" evidence="2">
    <location>
        <begin position="58"/>
        <end position="75"/>
    </location>
</feature>
<gene>
    <name evidence="3" type="ORF">GWR21_12485</name>
</gene>
<accession>A0A6B9ZGC7</accession>
<evidence type="ECO:0000256" key="1">
    <source>
        <dbReference type="SAM" id="Coils"/>
    </source>
</evidence>
<evidence type="ECO:0000313" key="3">
    <source>
        <dbReference type="EMBL" id="QHS60384.1"/>
    </source>
</evidence>